<dbReference type="KEGG" id="dpa:109545357"/>
<dbReference type="PROSITE" id="PS01360">
    <property type="entry name" value="ZF_MYND_1"/>
    <property type="match status" value="1"/>
</dbReference>
<dbReference type="GO" id="GO:0008757">
    <property type="term" value="F:S-adenosylmethionine-dependent methyltransferase activity"/>
    <property type="evidence" value="ECO:0007669"/>
    <property type="project" value="UniProtKB-ARBA"/>
</dbReference>
<dbReference type="Gene3D" id="2.170.270.10">
    <property type="entry name" value="SET domain"/>
    <property type="match status" value="1"/>
</dbReference>
<evidence type="ECO:0000313" key="6">
    <source>
        <dbReference type="EnsemblMetazoa" id="XP_019771572.1"/>
    </source>
</evidence>
<dbReference type="Proteomes" id="UP000019118">
    <property type="component" value="Unassembled WGS sequence"/>
</dbReference>
<dbReference type="GeneID" id="109545357"/>
<proteinExistence type="predicted"/>
<accession>A0AAR5QEG0</accession>
<evidence type="ECO:0000256" key="3">
    <source>
        <dbReference type="ARBA" id="ARBA00022833"/>
    </source>
</evidence>
<dbReference type="InterPro" id="IPR053010">
    <property type="entry name" value="SET_SmydA-8"/>
</dbReference>
<name>A0AAR5QEG0_DENPD</name>
<keyword evidence="1" id="KW-0479">Metal-binding</keyword>
<dbReference type="Gene3D" id="6.10.140.2220">
    <property type="match status" value="2"/>
</dbReference>
<dbReference type="AlphaFoldDB" id="A0AAR5QEG0"/>
<dbReference type="Gene3D" id="1.10.220.160">
    <property type="match status" value="1"/>
</dbReference>
<dbReference type="SUPFAM" id="SSF144232">
    <property type="entry name" value="HIT/MYND zinc finger-like"/>
    <property type="match status" value="1"/>
</dbReference>
<organism evidence="6 7">
    <name type="scientific">Dendroctonus ponderosae</name>
    <name type="common">Mountain pine beetle</name>
    <dbReference type="NCBI Taxonomy" id="77166"/>
    <lineage>
        <taxon>Eukaryota</taxon>
        <taxon>Metazoa</taxon>
        <taxon>Ecdysozoa</taxon>
        <taxon>Arthropoda</taxon>
        <taxon>Hexapoda</taxon>
        <taxon>Insecta</taxon>
        <taxon>Pterygota</taxon>
        <taxon>Neoptera</taxon>
        <taxon>Endopterygota</taxon>
        <taxon>Coleoptera</taxon>
        <taxon>Polyphaga</taxon>
        <taxon>Cucujiformia</taxon>
        <taxon>Curculionidae</taxon>
        <taxon>Scolytinae</taxon>
        <taxon>Dendroctonus</taxon>
    </lineage>
</organism>
<evidence type="ECO:0000313" key="7">
    <source>
        <dbReference type="Proteomes" id="UP000019118"/>
    </source>
</evidence>
<feature type="domain" description="MYND-type" evidence="5">
    <location>
        <begin position="7"/>
        <end position="43"/>
    </location>
</feature>
<dbReference type="GO" id="GO:0008270">
    <property type="term" value="F:zinc ion binding"/>
    <property type="evidence" value="ECO:0007669"/>
    <property type="project" value="UniProtKB-KW"/>
</dbReference>
<dbReference type="PANTHER" id="PTHR46455">
    <property type="entry name" value="SET AND MYND DOMAIN CONTAINING, ARTHROPOD-SPECIFIC, MEMBER 4, ISOFORM A"/>
    <property type="match status" value="1"/>
</dbReference>
<dbReference type="InterPro" id="IPR002893">
    <property type="entry name" value="Znf_MYND"/>
</dbReference>
<dbReference type="SUPFAM" id="SSF82199">
    <property type="entry name" value="SET domain"/>
    <property type="match status" value="1"/>
</dbReference>
<reference evidence="6" key="2">
    <citation type="submission" date="2024-08" db="UniProtKB">
        <authorList>
            <consortium name="EnsemblMetazoa"/>
        </authorList>
    </citation>
    <scope>IDENTIFICATION</scope>
</reference>
<evidence type="ECO:0000259" key="5">
    <source>
        <dbReference type="PROSITE" id="PS50865"/>
    </source>
</evidence>
<evidence type="ECO:0000256" key="1">
    <source>
        <dbReference type="ARBA" id="ARBA00022723"/>
    </source>
</evidence>
<dbReference type="PROSITE" id="PS50865">
    <property type="entry name" value="ZF_MYND_2"/>
    <property type="match status" value="1"/>
</dbReference>
<protein>
    <recommendedName>
        <fullName evidence="5">MYND-type domain-containing protein</fullName>
    </recommendedName>
</protein>
<evidence type="ECO:0000256" key="2">
    <source>
        <dbReference type="ARBA" id="ARBA00022771"/>
    </source>
</evidence>
<sequence>MNAGNQCKVCRKNTDQKCGKCQQIFYCCKEHQMTDWKRHRKSCHPFKLLSDGTVGRFLSVIRDLNRNEVILKETPLIIGPSQVTVPVCLGCHQEISRENYKTCSKCGWPMCSSKCEKNLAHLPECYLTKQSGQKISIENFGDINPLYQWVTVLRCLYQKQHNSLVWSKLIGLESHCEQRQAMSSYRNEQAMATEVLQTFFKLDSFTKEEIMKIIGVIMVNSHEVPLSEPPYLAIFEKSSMLEHNCRSNCTKSFTEAGEILIVSGVPIKKGEHLSICYADPLWNTARRRAFLYETKYFWCSCPRCLDPSEFGTYFSAVRCQNGDCSGCLLPAGFLDINDSSKWACNKCTSSVSNLLVSVLLNKIETELLQLDDRNVEAHRSFIKKLGRILPPKSCYLSEAKLQLIQLVGSLDQKGLSDMELDLRRMFCTELAELTEIMIPSEKRVRGTVLFQLHACLAELARRMSSMGLDRKRAHSTLQKSKIHLEECIELLKFEPLVLPEGKIYQQAQKNLLDMKRFFSQ</sequence>
<dbReference type="PANTHER" id="PTHR46455:SF4">
    <property type="entry name" value="GH11294P"/>
    <property type="match status" value="1"/>
</dbReference>
<keyword evidence="2 4" id="KW-0863">Zinc-finger</keyword>
<dbReference type="EnsemblMetazoa" id="XM_019916013.1">
    <property type="protein sequence ID" value="XP_019771572.1"/>
    <property type="gene ID" value="LOC109545357"/>
</dbReference>
<dbReference type="InterPro" id="IPR046341">
    <property type="entry name" value="SET_dom_sf"/>
</dbReference>
<dbReference type="GO" id="GO:0008170">
    <property type="term" value="F:N-methyltransferase activity"/>
    <property type="evidence" value="ECO:0007669"/>
    <property type="project" value="UniProtKB-ARBA"/>
</dbReference>
<evidence type="ECO:0000256" key="4">
    <source>
        <dbReference type="PROSITE-ProRule" id="PRU00134"/>
    </source>
</evidence>
<keyword evidence="7" id="KW-1185">Reference proteome</keyword>
<dbReference type="CDD" id="cd20071">
    <property type="entry name" value="SET_SMYD"/>
    <property type="match status" value="1"/>
</dbReference>
<keyword evidence="3" id="KW-0862">Zinc</keyword>
<reference evidence="7" key="1">
    <citation type="journal article" date="2013" name="Genome Biol.">
        <title>Draft genome of the mountain pine beetle, Dendroctonus ponderosae Hopkins, a major forest pest.</title>
        <authorList>
            <person name="Keeling C.I."/>
            <person name="Yuen M.M."/>
            <person name="Liao N.Y."/>
            <person name="Docking T.R."/>
            <person name="Chan S.K."/>
            <person name="Taylor G.A."/>
            <person name="Palmquist D.L."/>
            <person name="Jackman S.D."/>
            <person name="Nguyen A."/>
            <person name="Li M."/>
            <person name="Henderson H."/>
            <person name="Janes J.K."/>
            <person name="Zhao Y."/>
            <person name="Pandoh P."/>
            <person name="Moore R."/>
            <person name="Sperling F.A."/>
            <person name="Huber D.P."/>
            <person name="Birol I."/>
            <person name="Jones S.J."/>
            <person name="Bohlmann J."/>
        </authorList>
    </citation>
    <scope>NUCLEOTIDE SEQUENCE</scope>
</reference>
<dbReference type="Pfam" id="PF01753">
    <property type="entry name" value="zf-MYND"/>
    <property type="match status" value="1"/>
</dbReference>
<dbReference type="GO" id="GO:0008276">
    <property type="term" value="F:protein methyltransferase activity"/>
    <property type="evidence" value="ECO:0007669"/>
    <property type="project" value="UniProtKB-ARBA"/>
</dbReference>